<dbReference type="InterPro" id="IPR036691">
    <property type="entry name" value="Endo/exonu/phosph_ase_sf"/>
</dbReference>
<name>A0A0N4YB97_NIPBR</name>
<proteinExistence type="predicted"/>
<accession>A0A0N4YB97</accession>
<dbReference type="PANTHER" id="PTHR23227:SF67">
    <property type="entry name" value="CRANIOFACIAL DEVELOPMENT PROTEIN 2-LIKE"/>
    <property type="match status" value="1"/>
</dbReference>
<gene>
    <name evidence="1" type="ORF">NBR_LOCUS13719</name>
</gene>
<dbReference type="STRING" id="27835.A0A0N4YB97"/>
<dbReference type="AlphaFoldDB" id="A0A0N4YB97"/>
<reference evidence="3" key="1">
    <citation type="submission" date="2017-02" db="UniProtKB">
        <authorList>
            <consortium name="WormBaseParasite"/>
        </authorList>
    </citation>
    <scope>IDENTIFICATION</scope>
</reference>
<keyword evidence="2" id="KW-1185">Reference proteome</keyword>
<dbReference type="Gene3D" id="3.60.10.10">
    <property type="entry name" value="Endonuclease/exonuclease/phosphatase"/>
    <property type="match status" value="1"/>
</dbReference>
<evidence type="ECO:0000313" key="1">
    <source>
        <dbReference type="EMBL" id="VDL77308.1"/>
    </source>
</evidence>
<dbReference type="SUPFAM" id="SSF56219">
    <property type="entry name" value="DNase I-like"/>
    <property type="match status" value="1"/>
</dbReference>
<organism evidence="3">
    <name type="scientific">Nippostrongylus brasiliensis</name>
    <name type="common">Rat hookworm</name>
    <dbReference type="NCBI Taxonomy" id="27835"/>
    <lineage>
        <taxon>Eukaryota</taxon>
        <taxon>Metazoa</taxon>
        <taxon>Ecdysozoa</taxon>
        <taxon>Nematoda</taxon>
        <taxon>Chromadorea</taxon>
        <taxon>Rhabditida</taxon>
        <taxon>Rhabditina</taxon>
        <taxon>Rhabditomorpha</taxon>
        <taxon>Strongyloidea</taxon>
        <taxon>Heligmosomidae</taxon>
        <taxon>Nippostrongylus</taxon>
    </lineage>
</organism>
<dbReference type="WBParaSite" id="NBR_0001371801-mRNA-1">
    <property type="protein sequence ID" value="NBR_0001371801-mRNA-1"/>
    <property type="gene ID" value="NBR_0001371801"/>
</dbReference>
<sequence>MKVVVVTEERRLHFFKAYVPQTSCSEEVKGEFWALLHEKTAEIPSEEMVVVVASDLNGHVGVFGVSQDGFKCHGGFGCGMRNEDGERIFEYARSHNLAITNTMFHPSHLISFYSGNTRSQIDYVLVRRRDAKLVGDAKIVPYETVVKQHGPLI</sequence>
<dbReference type="PANTHER" id="PTHR23227">
    <property type="entry name" value="BUCENTAUR RELATED"/>
    <property type="match status" value="1"/>
</dbReference>
<dbReference type="InterPro" id="IPR027124">
    <property type="entry name" value="Swc5/CFDP1/2"/>
</dbReference>
<dbReference type="Proteomes" id="UP000271162">
    <property type="component" value="Unassembled WGS sequence"/>
</dbReference>
<dbReference type="EMBL" id="UYSL01021124">
    <property type="protein sequence ID" value="VDL77308.1"/>
    <property type="molecule type" value="Genomic_DNA"/>
</dbReference>
<reference evidence="1 2" key="2">
    <citation type="submission" date="2018-11" db="EMBL/GenBank/DDBJ databases">
        <authorList>
            <consortium name="Pathogen Informatics"/>
        </authorList>
    </citation>
    <scope>NUCLEOTIDE SEQUENCE [LARGE SCALE GENOMIC DNA]</scope>
</reference>
<evidence type="ECO:0000313" key="2">
    <source>
        <dbReference type="Proteomes" id="UP000271162"/>
    </source>
</evidence>
<evidence type="ECO:0000313" key="3">
    <source>
        <dbReference type="WBParaSite" id="NBR_0001371801-mRNA-1"/>
    </source>
</evidence>
<protein>
    <submittedName>
        <fullName evidence="3">Craniofacial development protein 2-like</fullName>
    </submittedName>
</protein>